<dbReference type="SMART" id="SM00260">
    <property type="entry name" value="CheW"/>
    <property type="match status" value="1"/>
</dbReference>
<keyword evidence="3" id="KW-1185">Reference proteome</keyword>
<evidence type="ECO:0000313" key="3">
    <source>
        <dbReference type="Proteomes" id="UP000683557"/>
    </source>
</evidence>
<reference evidence="2 3" key="1">
    <citation type="submission" date="2021-06" db="EMBL/GenBank/DDBJ databases">
        <title>Gemonas diversity in paddy soil.</title>
        <authorList>
            <person name="Liu G."/>
        </authorList>
    </citation>
    <scope>NUCLEOTIDE SEQUENCE [LARGE SCALE GENOMIC DNA]</scope>
    <source>
        <strain evidence="2 3">RG10</strain>
    </source>
</reference>
<dbReference type="Proteomes" id="UP000683557">
    <property type="component" value="Chromosome"/>
</dbReference>
<feature type="domain" description="CheW-like" evidence="1">
    <location>
        <begin position="57"/>
        <end position="201"/>
    </location>
</feature>
<dbReference type="InterPro" id="IPR039315">
    <property type="entry name" value="CheW"/>
</dbReference>
<evidence type="ECO:0000313" key="2">
    <source>
        <dbReference type="EMBL" id="QWV95320.1"/>
    </source>
</evidence>
<dbReference type="InterPro" id="IPR002545">
    <property type="entry name" value="CheW-lke_dom"/>
</dbReference>
<sequence>MTAHSSRIDWAALLKRQEAAFAAAGAPSDDPVREQALLKERARQLSRPPEPADDGTGIDCLEFVLSGERYAIELSYIAATLPLTDFTPLFCAPSFVLGITNLRGRIISIVDLRRFFELPALGLSDLNRVIVVGNEEMEFGVLADSIVGTKTVPAAELLPTPDTFAGPREEFVAGVTAERLALLDMARILADPRLVVHEEIG</sequence>
<dbReference type="PROSITE" id="PS50851">
    <property type="entry name" value="CHEW"/>
    <property type="match status" value="1"/>
</dbReference>
<dbReference type="PANTHER" id="PTHR22617:SF43">
    <property type="entry name" value="PROTEIN PILI"/>
    <property type="match status" value="1"/>
</dbReference>
<name>A0ABX8JA54_9BACT</name>
<evidence type="ECO:0000259" key="1">
    <source>
        <dbReference type="PROSITE" id="PS50851"/>
    </source>
</evidence>
<organism evidence="2 3">
    <name type="scientific">Geomonas oryzisoli</name>
    <dbReference type="NCBI Taxonomy" id="2847992"/>
    <lineage>
        <taxon>Bacteria</taxon>
        <taxon>Pseudomonadati</taxon>
        <taxon>Thermodesulfobacteriota</taxon>
        <taxon>Desulfuromonadia</taxon>
        <taxon>Geobacterales</taxon>
        <taxon>Geobacteraceae</taxon>
        <taxon>Geomonas</taxon>
    </lineage>
</organism>
<dbReference type="RefSeq" id="WP_216802014.1">
    <property type="nucleotide sequence ID" value="NZ_CP076723.1"/>
</dbReference>
<dbReference type="PANTHER" id="PTHR22617">
    <property type="entry name" value="CHEMOTAXIS SENSOR HISTIDINE KINASE-RELATED"/>
    <property type="match status" value="1"/>
</dbReference>
<protein>
    <submittedName>
        <fullName evidence="2">Chemotaxis protein CheW</fullName>
    </submittedName>
</protein>
<gene>
    <name evidence="2" type="ORF">KP004_09155</name>
</gene>
<accession>A0ABX8JA54</accession>
<proteinExistence type="predicted"/>
<dbReference type="Pfam" id="PF01584">
    <property type="entry name" value="CheW"/>
    <property type="match status" value="1"/>
</dbReference>
<dbReference type="EMBL" id="CP076723">
    <property type="protein sequence ID" value="QWV95320.1"/>
    <property type="molecule type" value="Genomic_DNA"/>
</dbReference>